<dbReference type="EMBL" id="JYMX02000008">
    <property type="protein sequence ID" value="MCW3712116.1"/>
    <property type="molecule type" value="Genomic_DNA"/>
</dbReference>
<evidence type="ECO:0000313" key="3">
    <source>
        <dbReference type="Proteomes" id="UP000191686"/>
    </source>
</evidence>
<comment type="caution">
    <text evidence="2">The sequence shown here is derived from an EMBL/GenBank/DDBJ whole genome shotgun (WGS) entry which is preliminary data.</text>
</comment>
<name>A0ABD4UCI9_9BURK</name>
<evidence type="ECO:0000313" key="2">
    <source>
        <dbReference type="EMBL" id="MCW3712116.1"/>
    </source>
</evidence>
<dbReference type="PROSITE" id="PS51257">
    <property type="entry name" value="PROKAR_LIPOPROTEIN"/>
    <property type="match status" value="1"/>
</dbReference>
<protein>
    <recommendedName>
        <fullName evidence="4">Lipoprotein</fullName>
    </recommendedName>
</protein>
<feature type="region of interest" description="Disordered" evidence="1">
    <location>
        <begin position="19"/>
        <end position="49"/>
    </location>
</feature>
<reference evidence="2 3" key="2">
    <citation type="journal article" date="2017" name="Front. Microbiol.">
        <title>Genomics Reveals a Unique Clone of Burkholderia cenocepacia Harboring an Actively Excising Novel Genomic Island.</title>
        <authorList>
            <person name="Patil P.P."/>
            <person name="Mali S."/>
            <person name="Midha S."/>
            <person name="Gautam V."/>
            <person name="Dash L."/>
            <person name="Kumar S."/>
            <person name="Shastri J."/>
            <person name="Singhal L."/>
            <person name="Patil P.B."/>
        </authorList>
    </citation>
    <scope>NUCLEOTIDE SEQUENCE [LARGE SCALE GENOMIC DNA]</scope>
    <source>
        <strain evidence="2 3">BC-19</strain>
    </source>
</reference>
<accession>A0ABD4UCI9</accession>
<dbReference type="Proteomes" id="UP000191686">
    <property type="component" value="Unassembled WGS sequence"/>
</dbReference>
<reference evidence="2 3" key="1">
    <citation type="journal article" date="2017" name="Front. Microbiol.">
        <title>Genomics reveals a unique clone of Burkholderia cenocepacia harbouring an actively excising novel genomic island.</title>
        <authorList>
            <person name="Patil P."/>
            <person name="Mali S."/>
            <person name="Midha S."/>
            <person name="Gautam V."/>
            <person name="Dash L."/>
            <person name="Kumar S."/>
            <person name="Shastri J."/>
            <person name="Singhal L."/>
            <person name="Patil P.B."/>
        </authorList>
    </citation>
    <scope>NUCLEOTIDE SEQUENCE [LARGE SCALE GENOMIC DNA]</scope>
    <source>
        <strain evidence="2 3">BC-19</strain>
    </source>
</reference>
<organism evidence="2 3">
    <name type="scientific">Burkholderia cenocepacia</name>
    <dbReference type="NCBI Taxonomy" id="95486"/>
    <lineage>
        <taxon>Bacteria</taxon>
        <taxon>Pseudomonadati</taxon>
        <taxon>Pseudomonadota</taxon>
        <taxon>Betaproteobacteria</taxon>
        <taxon>Burkholderiales</taxon>
        <taxon>Burkholderiaceae</taxon>
        <taxon>Burkholderia</taxon>
        <taxon>Burkholderia cepacia complex</taxon>
    </lineage>
</organism>
<dbReference type="AlphaFoldDB" id="A0ABD4UCI9"/>
<dbReference type="RefSeq" id="WP_143262411.1">
    <property type="nucleotide sequence ID" value="NZ_JYMX02000008.1"/>
</dbReference>
<evidence type="ECO:0008006" key="4">
    <source>
        <dbReference type="Google" id="ProtNLM"/>
    </source>
</evidence>
<evidence type="ECO:0000256" key="1">
    <source>
        <dbReference type="SAM" id="MobiDB-lite"/>
    </source>
</evidence>
<gene>
    <name evidence="2" type="ORF">UE95_012540</name>
</gene>
<sequence>MTRNILVPLALVATLMGCNKDSPKQAPEPQKAVKALKEDAPKASPSSAAAIPAASAPVASEVAAPGADKPKVSAKEEKAQKLKEDVAKAKGKRKLIYGASGRMAVSAFEAKNYFGSIVATVEGWRPNFYPDNIGSAVAFGYNVGMQQKASVKNVMDKSGVASSDTNKIMYLVGDKGHPKLPSAAEFSMSEEQGLKNIEVLKETIYEKTARAALGKDFDRLKPWQQAVATYHVYKTGNYANWKSLTYAIKKCAATNGEDKTVCGQAAQQFTYSYMLNGQRVKDTRSNTYMAALFQDPEAYAYLIGVGGVPVDMPKVNKNLETKIDTKSDVKPAEQIEAHDDFNPLKDVMIDRAVDTGKTFDLVPQSLFEKPFLKAHPEFSHVDMSGVPITKSAPASGGARVTSGWF</sequence>
<proteinExistence type="predicted"/>